<evidence type="ECO:0000313" key="1">
    <source>
        <dbReference type="EMBL" id="NLV08054.1"/>
    </source>
</evidence>
<organism evidence="1 2">
    <name type="scientific">Haloarcula rubripromontorii</name>
    <dbReference type="NCBI Taxonomy" id="1705562"/>
    <lineage>
        <taxon>Archaea</taxon>
        <taxon>Methanobacteriati</taxon>
        <taxon>Methanobacteriota</taxon>
        <taxon>Stenosarchaea group</taxon>
        <taxon>Halobacteria</taxon>
        <taxon>Halobacteriales</taxon>
        <taxon>Haloarculaceae</taxon>
        <taxon>Haloarcula</taxon>
    </lineage>
</organism>
<dbReference type="AlphaFoldDB" id="A0A847UA10"/>
<protein>
    <submittedName>
        <fullName evidence="1">Uncharacterized protein</fullName>
    </submittedName>
</protein>
<proteinExistence type="predicted"/>
<accession>A0A847UA10</accession>
<gene>
    <name evidence="1" type="ORF">GOC83_18160</name>
</gene>
<sequence length="71" mass="8002">MTDDTTLTARERLRIHIREARRTSGSPIVEAQLEAALDAWNDLPPTPLQECPVCGKVGLPERILQHQCNRL</sequence>
<dbReference type="EMBL" id="WOWB01000004">
    <property type="protein sequence ID" value="NLV08054.1"/>
    <property type="molecule type" value="Genomic_DNA"/>
</dbReference>
<comment type="caution">
    <text evidence="1">The sequence shown here is derived from an EMBL/GenBank/DDBJ whole genome shotgun (WGS) entry which is preliminary data.</text>
</comment>
<name>A0A847UA10_9EURY</name>
<reference evidence="1" key="1">
    <citation type="submission" date="2019-12" db="EMBL/GenBank/DDBJ databases">
        <title>The whole-genome sequencing of Haloarcula japonica strain pws8.</title>
        <authorList>
            <person name="Verma D.K."/>
            <person name="Gopal K."/>
            <person name="Prasad E.S."/>
        </authorList>
    </citation>
    <scope>NUCLEOTIDE SEQUENCE</scope>
    <source>
        <strain evidence="1">Pws8</strain>
    </source>
</reference>
<evidence type="ECO:0000313" key="2">
    <source>
        <dbReference type="Proteomes" id="UP000610611"/>
    </source>
</evidence>
<dbReference type="RefSeq" id="WP_170084345.1">
    <property type="nucleotide sequence ID" value="NZ_WOWB01000004.1"/>
</dbReference>
<dbReference type="Proteomes" id="UP000610611">
    <property type="component" value="Unassembled WGS sequence"/>
</dbReference>